<dbReference type="Proteomes" id="UP001500469">
    <property type="component" value="Unassembled WGS sequence"/>
</dbReference>
<accession>A0ABP3YCL9</accession>
<evidence type="ECO:0000313" key="2">
    <source>
        <dbReference type="Proteomes" id="UP001500469"/>
    </source>
</evidence>
<evidence type="ECO:0000313" key="1">
    <source>
        <dbReference type="EMBL" id="GAA0879124.1"/>
    </source>
</evidence>
<name>A0ABP3YCL9_9BACT</name>
<proteinExistence type="predicted"/>
<evidence type="ECO:0008006" key="3">
    <source>
        <dbReference type="Google" id="ProtNLM"/>
    </source>
</evidence>
<comment type="caution">
    <text evidence="1">The sequence shown here is derived from an EMBL/GenBank/DDBJ whole genome shotgun (WGS) entry which is preliminary data.</text>
</comment>
<gene>
    <name evidence="1" type="ORF">GCM10009119_20920</name>
</gene>
<reference evidence="2" key="1">
    <citation type="journal article" date="2019" name="Int. J. Syst. Evol. Microbiol.">
        <title>The Global Catalogue of Microorganisms (GCM) 10K type strain sequencing project: providing services to taxonomists for standard genome sequencing and annotation.</title>
        <authorList>
            <consortium name="The Broad Institute Genomics Platform"/>
            <consortium name="The Broad Institute Genome Sequencing Center for Infectious Disease"/>
            <person name="Wu L."/>
            <person name="Ma J."/>
        </authorList>
    </citation>
    <scope>NUCLEOTIDE SEQUENCE [LARGE SCALE GENOMIC DNA]</scope>
    <source>
        <strain evidence="2">JCM 16112</strain>
    </source>
</reference>
<organism evidence="1 2">
    <name type="scientific">Algoriphagus jejuensis</name>
    <dbReference type="NCBI Taxonomy" id="419934"/>
    <lineage>
        <taxon>Bacteria</taxon>
        <taxon>Pseudomonadati</taxon>
        <taxon>Bacteroidota</taxon>
        <taxon>Cytophagia</taxon>
        <taxon>Cytophagales</taxon>
        <taxon>Cyclobacteriaceae</taxon>
        <taxon>Algoriphagus</taxon>
    </lineage>
</organism>
<sequence>MSKEIRKILLIEPGYKNKYPPIGLMKIATYHRMLGDHVVFYKGDLKEFVFSQVLNDCLDKLNEINNTIDWRRKSDEIVGYLKSGHSTKLKTFLDELDQSSTNQIPLFEIWLKHFSDYYKNRKYEEDPKWDRVYITTLFTFYWDITIKTIEDAKCLVKDQKELKIGGVLASLLAKEVEAETGIKPFEGILDRPGMLDPHIAKAKHLVIDDLPLDYSILDEIDYNYPTGSAYFTFMTKGCTRTCAFCSVPILEPTYKEKIPTKNKFALIDERYGEQQNLLLMDNNVLASPKFPEIIQEIKEMGFVKGAKYVEPNQLEIAIRNLKKGVNDAAYIKRSYSILKDFIEKRVKGEIAQSVYDIYDQYQLIKFETVTKENILSASEELKDIFEKYRNKAPRNRYVDFNQGTDARYVTDEIMKMISEIPINPLRIAFDYWGIRKQYEHAVRLAAKYDINRLSNYLLFNFKDKPEELYLRMQINMELSEELNIHIYSFPMKYIPLFGEEAKHRHHTGKLWNKKFIRAIQSISNATRGIVPPERSFFQKAYGSDVNEYMILLYMPETFIIYRQLFEEELGLTKKWKAQFHSIKSNMELWPEAKAIIENNDFSNLSDKTKNAEILSVLEFYTVTREDVKKSDDEYLELRKKFDHLIESDQFMDLTLTYDYEEREPSPIIGEH</sequence>
<protein>
    <recommendedName>
        <fullName evidence="3">Radical SAM superfamily enzyme YgiQ (UPF0313 family)</fullName>
    </recommendedName>
</protein>
<dbReference type="EMBL" id="BAAAFI010000009">
    <property type="protein sequence ID" value="GAA0879124.1"/>
    <property type="molecule type" value="Genomic_DNA"/>
</dbReference>
<dbReference type="RefSeq" id="WP_343851218.1">
    <property type="nucleotide sequence ID" value="NZ_BAAAFI010000009.1"/>
</dbReference>
<dbReference type="SUPFAM" id="SSF102114">
    <property type="entry name" value="Radical SAM enzymes"/>
    <property type="match status" value="1"/>
</dbReference>
<dbReference type="InterPro" id="IPR058240">
    <property type="entry name" value="rSAM_sf"/>
</dbReference>
<keyword evidence="2" id="KW-1185">Reference proteome</keyword>